<dbReference type="RefSeq" id="WP_146269200.1">
    <property type="nucleotide sequence ID" value="NZ_VOEI01000001.1"/>
</dbReference>
<reference evidence="2 3" key="1">
    <citation type="submission" date="2019-07" db="EMBL/GenBank/DDBJ databases">
        <authorList>
            <person name="Kim J."/>
        </authorList>
    </citation>
    <scope>NUCLEOTIDE SEQUENCE [LARGE SCALE GENOMIC DNA]</scope>
    <source>
        <strain evidence="2 3">MJ1a</strain>
    </source>
</reference>
<dbReference type="OrthoDB" id="796197at2"/>
<feature type="transmembrane region" description="Helical" evidence="1">
    <location>
        <begin position="85"/>
        <end position="105"/>
    </location>
</feature>
<evidence type="ECO:0000313" key="2">
    <source>
        <dbReference type="EMBL" id="TWR28406.1"/>
    </source>
</evidence>
<dbReference type="EMBL" id="VOEI01000001">
    <property type="protein sequence ID" value="TWR28406.1"/>
    <property type="molecule type" value="Genomic_DNA"/>
</dbReference>
<gene>
    <name evidence="2" type="ORF">FPZ42_04085</name>
</gene>
<name>A0A563UAQ4_9SPHI</name>
<keyword evidence="1" id="KW-1133">Transmembrane helix</keyword>
<evidence type="ECO:0000313" key="3">
    <source>
        <dbReference type="Proteomes" id="UP000318010"/>
    </source>
</evidence>
<keyword evidence="1" id="KW-0472">Membrane</keyword>
<protein>
    <submittedName>
        <fullName evidence="2">Uncharacterized protein</fullName>
    </submittedName>
</protein>
<organism evidence="2 3">
    <name type="scientific">Mucilaginibacter achroorhodeus</name>
    <dbReference type="NCBI Taxonomy" id="2599294"/>
    <lineage>
        <taxon>Bacteria</taxon>
        <taxon>Pseudomonadati</taxon>
        <taxon>Bacteroidota</taxon>
        <taxon>Sphingobacteriia</taxon>
        <taxon>Sphingobacteriales</taxon>
        <taxon>Sphingobacteriaceae</taxon>
        <taxon>Mucilaginibacter</taxon>
    </lineage>
</organism>
<comment type="caution">
    <text evidence="2">The sequence shown here is derived from an EMBL/GenBank/DDBJ whole genome shotgun (WGS) entry which is preliminary data.</text>
</comment>
<proteinExistence type="predicted"/>
<dbReference type="Proteomes" id="UP000318010">
    <property type="component" value="Unassembled WGS sequence"/>
</dbReference>
<feature type="transmembrane region" description="Helical" evidence="1">
    <location>
        <begin position="139"/>
        <end position="159"/>
    </location>
</feature>
<accession>A0A563UAQ4</accession>
<sequence length="168" mass="19300">MNSIEEKLWNYIDGSCPPQEQQAIEKLIATDEIYRRKYDELLQLNNEFMLAEVDEPPMAFTYNVMEAIRTEKAMQPLKARIDGRIIWGIAAFFIITVVAMLAYTLGTVNWSSGASVVKQVELPVQLNANKLNGIFTGPIGKGFLFFDMVMGLFFIDYYLRRRNMTKPQ</sequence>
<dbReference type="AlphaFoldDB" id="A0A563UAQ4"/>
<evidence type="ECO:0000256" key="1">
    <source>
        <dbReference type="SAM" id="Phobius"/>
    </source>
</evidence>
<keyword evidence="3" id="KW-1185">Reference proteome</keyword>
<keyword evidence="1" id="KW-0812">Transmembrane</keyword>